<feature type="transmembrane region" description="Helical" evidence="2">
    <location>
        <begin position="116"/>
        <end position="149"/>
    </location>
</feature>
<evidence type="ECO:0000256" key="1">
    <source>
        <dbReference type="SAM" id="MobiDB-lite"/>
    </source>
</evidence>
<feature type="transmembrane region" description="Helical" evidence="2">
    <location>
        <begin position="161"/>
        <end position="190"/>
    </location>
</feature>
<keyword evidence="2" id="KW-0812">Transmembrane</keyword>
<evidence type="ECO:0000313" key="5">
    <source>
        <dbReference type="Proteomes" id="UP000252004"/>
    </source>
</evidence>
<dbReference type="EMBL" id="CP030862">
    <property type="protein sequence ID" value="AXE23222.1"/>
    <property type="molecule type" value="Genomic_DNA"/>
</dbReference>
<dbReference type="OrthoDB" id="4338073at2"/>
<gene>
    <name evidence="4" type="ORF">C0216_06930</name>
</gene>
<name>A0A344TX51_9ACTN</name>
<keyword evidence="5" id="KW-1185">Reference proteome</keyword>
<protein>
    <recommendedName>
        <fullName evidence="3">DUF4190 domain-containing protein</fullName>
    </recommendedName>
</protein>
<evidence type="ECO:0000259" key="3">
    <source>
        <dbReference type="Pfam" id="PF13828"/>
    </source>
</evidence>
<feature type="domain" description="DUF4190" evidence="3">
    <location>
        <begin position="115"/>
        <end position="180"/>
    </location>
</feature>
<evidence type="ECO:0000313" key="4">
    <source>
        <dbReference type="EMBL" id="AXE23222.1"/>
    </source>
</evidence>
<feature type="region of interest" description="Disordered" evidence="1">
    <location>
        <begin position="1"/>
        <end position="36"/>
    </location>
</feature>
<dbReference type="Pfam" id="PF13828">
    <property type="entry name" value="DUF4190"/>
    <property type="match status" value="1"/>
</dbReference>
<feature type="compositionally biased region" description="Pro residues" evidence="1">
    <location>
        <begin position="20"/>
        <end position="36"/>
    </location>
</feature>
<sequence length="211" mass="20474">MPGPPSVHDQPTLAGMPGAGVPPAPPAPLPGPYASPAPGPAPVPPAYAYPAPPASGMPGVPGAPGYAYPGPASVPAPPAYAQQPYGPQPFAPQAYPGAGPLGHPLYGAQPRNGFGVAALVLGIVAVVGCALNFIAVGLGVAAIVFGVLGRSRAARGEATNGGMALAGLILGVTGALLGALMLAFAVAGFLQGESGSGTDSPYSDTRMREKV</sequence>
<accession>A0A344TX51</accession>
<keyword evidence="2" id="KW-0472">Membrane</keyword>
<dbReference type="InterPro" id="IPR025241">
    <property type="entry name" value="DUF4190"/>
</dbReference>
<proteinExistence type="predicted"/>
<dbReference type="Proteomes" id="UP000252004">
    <property type="component" value="Chromosome"/>
</dbReference>
<dbReference type="AlphaFoldDB" id="A0A344TX51"/>
<dbReference type="KEGG" id="sgz:C0216_06930"/>
<reference evidence="4 5" key="1">
    <citation type="submission" date="2018-01" db="EMBL/GenBank/DDBJ databases">
        <title>Draft genome Sequence of streptomyces globosus LZH-48.</title>
        <authorList>
            <person name="Ran K."/>
            <person name="Li Z."/>
            <person name="Wei S."/>
            <person name="Dong R."/>
        </authorList>
    </citation>
    <scope>NUCLEOTIDE SEQUENCE [LARGE SCALE GENOMIC DNA]</scope>
    <source>
        <strain evidence="4 5">LZH-48</strain>
    </source>
</reference>
<keyword evidence="2" id="KW-1133">Transmembrane helix</keyword>
<organism evidence="4 5">
    <name type="scientific">Streptomyces globosus</name>
    <dbReference type="NCBI Taxonomy" id="68209"/>
    <lineage>
        <taxon>Bacteria</taxon>
        <taxon>Bacillati</taxon>
        <taxon>Actinomycetota</taxon>
        <taxon>Actinomycetes</taxon>
        <taxon>Kitasatosporales</taxon>
        <taxon>Streptomycetaceae</taxon>
        <taxon>Streptomyces</taxon>
    </lineage>
</organism>
<evidence type="ECO:0000256" key="2">
    <source>
        <dbReference type="SAM" id="Phobius"/>
    </source>
</evidence>